<dbReference type="AlphaFoldDB" id="A0A2Z6MM69"/>
<evidence type="ECO:0000259" key="1">
    <source>
        <dbReference type="PROSITE" id="PS50181"/>
    </source>
</evidence>
<dbReference type="Pfam" id="PF24758">
    <property type="entry name" value="LRR_At5g56370"/>
    <property type="match status" value="1"/>
</dbReference>
<name>A0A2Z6MM69_TRISU</name>
<dbReference type="Pfam" id="PF00646">
    <property type="entry name" value="F-box"/>
    <property type="match status" value="1"/>
</dbReference>
<dbReference type="PROSITE" id="PS50181">
    <property type="entry name" value="FBOX"/>
    <property type="match status" value="1"/>
</dbReference>
<gene>
    <name evidence="2" type="ORF">TSUD_322780</name>
</gene>
<dbReference type="SUPFAM" id="SSF52047">
    <property type="entry name" value="RNI-like"/>
    <property type="match status" value="1"/>
</dbReference>
<evidence type="ECO:0000313" key="2">
    <source>
        <dbReference type="EMBL" id="GAU24670.1"/>
    </source>
</evidence>
<keyword evidence="3" id="KW-1185">Reference proteome</keyword>
<dbReference type="Pfam" id="PF08387">
    <property type="entry name" value="FBD"/>
    <property type="match status" value="1"/>
</dbReference>
<evidence type="ECO:0000313" key="3">
    <source>
        <dbReference type="Proteomes" id="UP000242715"/>
    </source>
</evidence>
<dbReference type="Gene3D" id="1.20.1280.50">
    <property type="match status" value="1"/>
</dbReference>
<dbReference type="PANTHER" id="PTHR31900:SF34">
    <property type="entry name" value="EMB|CAB62440.1-RELATED"/>
    <property type="match status" value="1"/>
</dbReference>
<dbReference type="InterPro" id="IPR032675">
    <property type="entry name" value="LRR_dom_sf"/>
</dbReference>
<dbReference type="OrthoDB" id="1435207at2759"/>
<dbReference type="InterPro" id="IPR006566">
    <property type="entry name" value="FBD"/>
</dbReference>
<protein>
    <recommendedName>
        <fullName evidence="1">F-box domain-containing protein</fullName>
    </recommendedName>
</protein>
<accession>A0A2Z6MM69</accession>
<dbReference type="InterPro" id="IPR001810">
    <property type="entry name" value="F-box_dom"/>
</dbReference>
<dbReference type="SMART" id="SM00579">
    <property type="entry name" value="FBD"/>
    <property type="match status" value="1"/>
</dbReference>
<dbReference type="SUPFAM" id="SSF81383">
    <property type="entry name" value="F-box domain"/>
    <property type="match status" value="1"/>
</dbReference>
<reference evidence="3" key="1">
    <citation type="journal article" date="2017" name="Front. Plant Sci.">
        <title>Climate Clever Clovers: New Paradigm to Reduce the Environmental Footprint of Ruminants by Breeding Low Methanogenic Forages Utilizing Haplotype Variation.</title>
        <authorList>
            <person name="Kaur P."/>
            <person name="Appels R."/>
            <person name="Bayer P.E."/>
            <person name="Keeble-Gagnere G."/>
            <person name="Wang J."/>
            <person name="Hirakawa H."/>
            <person name="Shirasawa K."/>
            <person name="Vercoe P."/>
            <person name="Stefanova K."/>
            <person name="Durmic Z."/>
            <person name="Nichols P."/>
            <person name="Revell C."/>
            <person name="Isobe S.N."/>
            <person name="Edwards D."/>
            <person name="Erskine W."/>
        </authorList>
    </citation>
    <scope>NUCLEOTIDE SEQUENCE [LARGE SCALE GENOMIC DNA]</scope>
    <source>
        <strain evidence="3">cv. Daliak</strain>
    </source>
</reference>
<dbReference type="CDD" id="cd22160">
    <property type="entry name" value="F-box_AtFBL13-like"/>
    <property type="match status" value="1"/>
</dbReference>
<dbReference type="InterPro" id="IPR055411">
    <property type="entry name" value="LRR_FXL15/At3g58940/PEG3-like"/>
</dbReference>
<dbReference type="PANTHER" id="PTHR31900">
    <property type="entry name" value="F-BOX/RNI SUPERFAMILY PROTEIN-RELATED"/>
    <property type="match status" value="1"/>
</dbReference>
<sequence length="426" mass="49203">MKRRRKSKAAPAVDTISSLPDSILSRILSLLPIKEAVTTSILSKRWIHLRHYVDSIDFPDTIALNSIESTHIFHKFMDSVLVSRDAAGSHFINSFRLEIVYMNRNVAYNLGFPNVTKWVDLIVQPGLKHLFLDLDAYDHYDDNDDDVISQKPILPICILSCRTLVSLDLTRFRVKGFTFSSIGFGFPSLNVLHLRDIVFHEVGDFMLLLAGCPNLEDLRAEDIDFCYQGDSLTIQEFLSLPKLISAVITQWRCSWCSCFPLKALSNSEYLCIETSMLRTKGHKFYEMDQLLQYPLYDIPIFHNLTHLELHDRLELVPQMLQHCPKLQKLELHQASFEMLLSEEDVLPPEVVPQCLSSHLRICTIDNLLDLQSELMLIKYILKNARNLQIMKMHYIMDHPEIEAELSTCPKASTTCQLLATYRRWKF</sequence>
<dbReference type="Gene3D" id="3.80.10.10">
    <property type="entry name" value="Ribonuclease Inhibitor"/>
    <property type="match status" value="1"/>
</dbReference>
<feature type="domain" description="F-box" evidence="1">
    <location>
        <begin position="13"/>
        <end position="49"/>
    </location>
</feature>
<organism evidence="2 3">
    <name type="scientific">Trifolium subterraneum</name>
    <name type="common">Subterranean clover</name>
    <dbReference type="NCBI Taxonomy" id="3900"/>
    <lineage>
        <taxon>Eukaryota</taxon>
        <taxon>Viridiplantae</taxon>
        <taxon>Streptophyta</taxon>
        <taxon>Embryophyta</taxon>
        <taxon>Tracheophyta</taxon>
        <taxon>Spermatophyta</taxon>
        <taxon>Magnoliopsida</taxon>
        <taxon>eudicotyledons</taxon>
        <taxon>Gunneridae</taxon>
        <taxon>Pentapetalae</taxon>
        <taxon>rosids</taxon>
        <taxon>fabids</taxon>
        <taxon>Fabales</taxon>
        <taxon>Fabaceae</taxon>
        <taxon>Papilionoideae</taxon>
        <taxon>50 kb inversion clade</taxon>
        <taxon>NPAAA clade</taxon>
        <taxon>Hologalegina</taxon>
        <taxon>IRL clade</taxon>
        <taxon>Trifolieae</taxon>
        <taxon>Trifolium</taxon>
    </lineage>
</organism>
<dbReference type="EMBL" id="DF973295">
    <property type="protein sequence ID" value="GAU24670.1"/>
    <property type="molecule type" value="Genomic_DNA"/>
</dbReference>
<dbReference type="Proteomes" id="UP000242715">
    <property type="component" value="Unassembled WGS sequence"/>
</dbReference>
<dbReference type="InterPro" id="IPR050232">
    <property type="entry name" value="FBL13/AtMIF1-like"/>
</dbReference>
<dbReference type="InterPro" id="IPR036047">
    <property type="entry name" value="F-box-like_dom_sf"/>
</dbReference>
<dbReference type="InterPro" id="IPR053781">
    <property type="entry name" value="F-box_AtFBL13-like"/>
</dbReference>
<proteinExistence type="predicted"/>